<reference evidence="4" key="2">
    <citation type="submission" date="2020-09" db="EMBL/GenBank/DDBJ databases">
        <authorList>
            <person name="Sun Q."/>
            <person name="Zhou Y."/>
        </authorList>
    </citation>
    <scope>NUCLEOTIDE SEQUENCE</scope>
    <source>
        <strain evidence="4">CGMCC 1.12153</strain>
    </source>
</reference>
<dbReference type="InterPro" id="IPR010330">
    <property type="entry name" value="CoiA_nuc"/>
</dbReference>
<feature type="domain" description="Competence protein CoiA C-terminal" evidence="3">
    <location>
        <begin position="231"/>
        <end position="363"/>
    </location>
</feature>
<feature type="domain" description="Competence protein CoiA-like N-terminal" evidence="2">
    <location>
        <begin position="15"/>
        <end position="62"/>
    </location>
</feature>
<dbReference type="InterPro" id="IPR057252">
    <property type="entry name" value="CoiA_C"/>
</dbReference>
<dbReference type="Proteomes" id="UP000660110">
    <property type="component" value="Unassembled WGS sequence"/>
</dbReference>
<dbReference type="Pfam" id="PF25164">
    <property type="entry name" value="CoiA_N"/>
    <property type="match status" value="1"/>
</dbReference>
<dbReference type="InterPro" id="IPR057253">
    <property type="entry name" value="CoiA-like_N"/>
</dbReference>
<dbReference type="RefSeq" id="WP_188376579.1">
    <property type="nucleotide sequence ID" value="NZ_BMEL01000001.1"/>
</dbReference>
<evidence type="ECO:0000313" key="5">
    <source>
        <dbReference type="Proteomes" id="UP000660110"/>
    </source>
</evidence>
<dbReference type="Pfam" id="PF06054">
    <property type="entry name" value="CoiA_nuc"/>
    <property type="match status" value="1"/>
</dbReference>
<dbReference type="AlphaFoldDB" id="A0A917B2H1"/>
<gene>
    <name evidence="4" type="ORF">GCM10010954_12510</name>
</gene>
<dbReference type="PIRSF" id="PIRSF007487">
    <property type="entry name" value="Competence-induced_CoiA_bac"/>
    <property type="match status" value="1"/>
</dbReference>
<organism evidence="4 5">
    <name type="scientific">Halobacillus andaensis</name>
    <dbReference type="NCBI Taxonomy" id="1176239"/>
    <lineage>
        <taxon>Bacteria</taxon>
        <taxon>Bacillati</taxon>
        <taxon>Bacillota</taxon>
        <taxon>Bacilli</taxon>
        <taxon>Bacillales</taxon>
        <taxon>Bacillaceae</taxon>
        <taxon>Halobacillus</taxon>
    </lineage>
</organism>
<evidence type="ECO:0008006" key="6">
    <source>
        <dbReference type="Google" id="ProtNLM"/>
    </source>
</evidence>
<comment type="caution">
    <text evidence="4">The sequence shown here is derived from an EMBL/GenBank/DDBJ whole genome shotgun (WGS) entry which is preliminary data.</text>
</comment>
<accession>A0A917B2H1</accession>
<proteinExistence type="predicted"/>
<feature type="domain" description="Competence protein CoiA nuclease-like" evidence="1">
    <location>
        <begin position="67"/>
        <end position="222"/>
    </location>
</feature>
<dbReference type="Pfam" id="PF25166">
    <property type="entry name" value="CoiA_C"/>
    <property type="match status" value="1"/>
</dbReference>
<evidence type="ECO:0000313" key="4">
    <source>
        <dbReference type="EMBL" id="GGF15373.1"/>
    </source>
</evidence>
<name>A0A917B2H1_HALAA</name>
<dbReference type="InterPro" id="IPR021176">
    <property type="entry name" value="Competence-induced_CoiA"/>
</dbReference>
<reference evidence="4" key="1">
    <citation type="journal article" date="2014" name="Int. J. Syst. Evol. Microbiol.">
        <title>Complete genome sequence of Corynebacterium casei LMG S-19264T (=DSM 44701T), isolated from a smear-ripened cheese.</title>
        <authorList>
            <consortium name="US DOE Joint Genome Institute (JGI-PGF)"/>
            <person name="Walter F."/>
            <person name="Albersmeier A."/>
            <person name="Kalinowski J."/>
            <person name="Ruckert C."/>
        </authorList>
    </citation>
    <scope>NUCLEOTIDE SEQUENCE</scope>
    <source>
        <strain evidence="4">CGMCC 1.12153</strain>
    </source>
</reference>
<evidence type="ECO:0000259" key="1">
    <source>
        <dbReference type="Pfam" id="PF06054"/>
    </source>
</evidence>
<keyword evidence="5" id="KW-1185">Reference proteome</keyword>
<evidence type="ECO:0000259" key="2">
    <source>
        <dbReference type="Pfam" id="PF25164"/>
    </source>
</evidence>
<evidence type="ECO:0000259" key="3">
    <source>
        <dbReference type="Pfam" id="PF25166"/>
    </source>
</evidence>
<protein>
    <recommendedName>
        <fullName evidence="6">Competence protein CoiA</fullName>
    </recommendedName>
</protein>
<sequence length="380" mass="44995">MFHAYDKSGKLTALYQYSFSALEKQRKTSSFYCPVCKETLMIRAGQKITPHFAHFPTSTCEVNQRGESEYHETGKLLLYQWLYRQGYEIEVEPFLSEINQRPDLLLTHNKKKIAIELQCATIPPDDVLKRTAGFQEAGIFPLWILGRNQLKQKGRYIIQHEQFHKSMVYLFQKQYCMYFLDVNAQAMTTVHQLNSSSVRSSFASFQTFPLQTIRFPQLFKPSLSSFHPFYSMWEKQQYQFRTHYRKRVGSIERQWRQFLYLKGLHFSLIPSVCYLPVKSQLFLSEAPYVWQTRFILQHYMPKANGDVITFPKRSVESAVNSTSSLLYNEYMELLQQLGYVNRTTQQEWVKGHDIHFHDHIDQAVAEDRRVVNELKLHNYL</sequence>
<dbReference type="EMBL" id="BMEL01000001">
    <property type="protein sequence ID" value="GGF15373.1"/>
    <property type="molecule type" value="Genomic_DNA"/>
</dbReference>